<feature type="repeat" description="WD" evidence="1">
    <location>
        <begin position="720"/>
        <end position="751"/>
    </location>
</feature>
<evidence type="ECO:0000256" key="2">
    <source>
        <dbReference type="SAM" id="Coils"/>
    </source>
</evidence>
<dbReference type="InterPro" id="IPR001680">
    <property type="entry name" value="WD40_rpt"/>
</dbReference>
<feature type="region of interest" description="Disordered" evidence="3">
    <location>
        <begin position="525"/>
        <end position="548"/>
    </location>
</feature>
<accession>A0AAD2DD19</accession>
<organism evidence="4 5">
    <name type="scientific">Euplotes crassus</name>
    <dbReference type="NCBI Taxonomy" id="5936"/>
    <lineage>
        <taxon>Eukaryota</taxon>
        <taxon>Sar</taxon>
        <taxon>Alveolata</taxon>
        <taxon>Ciliophora</taxon>
        <taxon>Intramacronucleata</taxon>
        <taxon>Spirotrichea</taxon>
        <taxon>Hypotrichia</taxon>
        <taxon>Euplotida</taxon>
        <taxon>Euplotidae</taxon>
        <taxon>Moneuplotes</taxon>
    </lineage>
</organism>
<evidence type="ECO:0000313" key="4">
    <source>
        <dbReference type="EMBL" id="CAI2387801.1"/>
    </source>
</evidence>
<name>A0AAD2DD19_EUPCR</name>
<feature type="coiled-coil region" evidence="2">
    <location>
        <begin position="1211"/>
        <end position="1259"/>
    </location>
</feature>
<feature type="region of interest" description="Disordered" evidence="3">
    <location>
        <begin position="1558"/>
        <end position="1594"/>
    </location>
</feature>
<dbReference type="PANTHER" id="PTHR32215">
    <property type="entry name" value="CILIA- AND FLAGELLA-ASSOCIATED PROTEIN 57"/>
    <property type="match status" value="1"/>
</dbReference>
<dbReference type="InterPro" id="IPR015943">
    <property type="entry name" value="WD40/YVTN_repeat-like_dom_sf"/>
</dbReference>
<evidence type="ECO:0000256" key="3">
    <source>
        <dbReference type="SAM" id="MobiDB-lite"/>
    </source>
</evidence>
<evidence type="ECO:0000313" key="5">
    <source>
        <dbReference type="Proteomes" id="UP001295684"/>
    </source>
</evidence>
<keyword evidence="2" id="KW-0175">Coiled coil</keyword>
<sequence>MFANKYTDDDEIEEEITDPLTIINKERDIQRLLLSNNKSMRPDLLDRLRATVSPLIVNMALNSKNLTNVVLKKVYGIYRKPVNTNLHFVDKNTCVFLVSNHLAVHNLQSDVTQYIELSTNIYNPTSIFCTQCKEEPLAKRGSLEESKEDSGADFDNPISTVPSLFAYAEECRVADEIPANQKLNIKTIITKTKKLKTPSSSSPSAGKGSPRAQKVVYVANVTILRLFDSQPPKSYTLSHAFYEKFDVKQIFIKAKENLVYTLCENEEQCQFITVWNFKKHLICYKQLPKYVCKFVVYPHKADYLLMLGTNYFKSWDINFTNKSIKENSNPLITMRLEKENEFVDLEFIKGTESFILLSKTGNQIFVFEKKTLVNQLANYKETSAKEESEEDSFVEKLDFSEDEEERKGKARFIGAKGEKIRLNKGHDASIKDKIGGHGFLNNENALSEPEFECLVATNKYLIIGMKQGYIIVFEKSIKNAVKFVGKVRLGERYITVKELCLNKSEDILGITAVCPYQVEECETTETENNENMSKFSPPDNKDPEKTKDGKTFLFTHKKTISTKKEYKFKERVEILYVPLKSLISSLTHAQFRKVFDKGIHNGCIYDMSVCRNKSVLVSLGEDAVKVFNHSNEWTTHNTFEFEDQPLCINLHPSGSQIAVGFKTGTRLYQQLDNELKLSFEKFGKATITIAYSHGGHLLAANSSCYIDIIDPIRLQMLYTLWGHKGVVRSLYWTPDSKYLVSTCNCGGIFFWRGNFKDFGYNKGQDEIEPVSSFYDETSFFYSCFYDQSFDCLITLTSHSVLKIFRDYGKTLYHEDHLNGFTANCMEFSKELSIIALGTTDGCVIFKSWPILEDPELNRTFLLNLDTHSITNLKFSSCYRFLFVSCDNGNIYSLICSASDKLIKFPPEMDFSNHFEDSALQVLQKRREVNNFKGFSNTDNLALINNFTLYKVNDKISKLQEQIKTLVVKYKEELRKIIKRCKKHKKMIEDELESEKQKQTNLYEETIEKNRAEITRLQNQLDNAQKAHDEKTQEFVESKEKLLNYVLLENDDLEREILKLNDNIIKGLNKEEARHREMIEELVKKYEQSRENMKDEITSTVKKLKESAGYYEEVLGGAEEVYELEIESNEKTKEKQDAQSKALTMESQVNDTKYTKHLLSIEHEKNEKLTQDCHNDLVKEKDFLKQITEKISNTLEKTENCQKLIGLKKIHIEHFQKEKNNLENLIIVLSNRIQELSDETEPLRNKKKELENTVKNAYNELIHEFNTNKLEDLKVESYDKKIRVLKETITVNTKLHSSILTRMTQVLRELHRIGQTAEQVSAVSGKVTIILENLNILENAKTSKDIESNPLKFPKVSTPPWKTCKDKNDINIYTQNELSRQRDDLHKQINEEVKAQKNYHKKKEMKKSKKILQDNVKLLEEFNYLNFENKKIRDHQKLIEMFMETVLGKNNYKRMLMSIENDAIMGKPKKAPKPMRHKRKASGHQPNVPKLNGEDAKNSSRGFDPKTFKAILEEFDKNKQNVADQNKVMEDIQNKMMSVAKEFNLKRFVGINADLENKTNPPLSSHSGSQSHRVLPGSTTPDSSEVTNFVPLTGRSSDIRNKAKLEIEKAKVEPKHMRKRSLPSIKE</sequence>
<reference evidence="4" key="1">
    <citation type="submission" date="2023-07" db="EMBL/GenBank/DDBJ databases">
        <authorList>
            <consortium name="AG Swart"/>
            <person name="Singh M."/>
            <person name="Singh A."/>
            <person name="Seah K."/>
            <person name="Emmerich C."/>
        </authorList>
    </citation>
    <scope>NUCLEOTIDE SEQUENCE</scope>
    <source>
        <strain evidence="4">DP1</strain>
    </source>
</reference>
<evidence type="ECO:0008006" key="6">
    <source>
        <dbReference type="Google" id="ProtNLM"/>
    </source>
</evidence>
<keyword evidence="1" id="KW-0853">WD repeat</keyword>
<dbReference type="PROSITE" id="PS50082">
    <property type="entry name" value="WD_REPEATS_2"/>
    <property type="match status" value="1"/>
</dbReference>
<dbReference type="InterPro" id="IPR036322">
    <property type="entry name" value="WD40_repeat_dom_sf"/>
</dbReference>
<feature type="region of interest" description="Disordered" evidence="3">
    <location>
        <begin position="1465"/>
        <end position="1502"/>
    </location>
</feature>
<feature type="region of interest" description="Disordered" evidence="3">
    <location>
        <begin position="1606"/>
        <end position="1626"/>
    </location>
</feature>
<dbReference type="EMBL" id="CAMPGE010030286">
    <property type="protein sequence ID" value="CAI2387801.1"/>
    <property type="molecule type" value="Genomic_DNA"/>
</dbReference>
<feature type="compositionally biased region" description="Basic residues" evidence="3">
    <location>
        <begin position="1466"/>
        <end position="1481"/>
    </location>
</feature>
<dbReference type="SUPFAM" id="SSF50978">
    <property type="entry name" value="WD40 repeat-like"/>
    <property type="match status" value="1"/>
</dbReference>
<dbReference type="InterPro" id="IPR052993">
    <property type="entry name" value="CFA-57"/>
</dbReference>
<dbReference type="InterPro" id="IPR011047">
    <property type="entry name" value="Quinoprotein_ADH-like_sf"/>
</dbReference>
<proteinExistence type="predicted"/>
<dbReference type="SMART" id="SM00320">
    <property type="entry name" value="WD40"/>
    <property type="match status" value="6"/>
</dbReference>
<evidence type="ECO:0000256" key="1">
    <source>
        <dbReference type="PROSITE-ProRule" id="PRU00221"/>
    </source>
</evidence>
<dbReference type="SUPFAM" id="SSF50998">
    <property type="entry name" value="Quinoprotein alcohol dehydrogenase-like"/>
    <property type="match status" value="1"/>
</dbReference>
<feature type="compositionally biased region" description="Basic and acidic residues" evidence="3">
    <location>
        <begin position="539"/>
        <end position="548"/>
    </location>
</feature>
<comment type="caution">
    <text evidence="4">The sequence shown here is derived from an EMBL/GenBank/DDBJ whole genome shotgun (WGS) entry which is preliminary data.</text>
</comment>
<dbReference type="Proteomes" id="UP001295684">
    <property type="component" value="Unassembled WGS sequence"/>
</dbReference>
<dbReference type="Gene3D" id="2.130.10.10">
    <property type="entry name" value="YVTN repeat-like/Quinoprotein amine dehydrogenase"/>
    <property type="match status" value="1"/>
</dbReference>
<protein>
    <recommendedName>
        <fullName evidence="6">WD repeat-containing protein 65</fullName>
    </recommendedName>
</protein>
<gene>
    <name evidence="4" type="ORF">ECRASSUSDP1_LOCUS29435</name>
</gene>
<feature type="compositionally biased region" description="Polar residues" evidence="3">
    <location>
        <begin position="1558"/>
        <end position="1586"/>
    </location>
</feature>
<feature type="coiled-coil region" evidence="2">
    <location>
        <begin position="955"/>
        <end position="1102"/>
    </location>
</feature>
<keyword evidence="5" id="KW-1185">Reference proteome</keyword>
<feature type="compositionally biased region" description="Basic and acidic residues" evidence="3">
    <location>
        <begin position="1491"/>
        <end position="1502"/>
    </location>
</feature>
<dbReference type="PANTHER" id="PTHR32215:SF0">
    <property type="entry name" value="CILIA- AND FLAGELLA-ASSOCIATED PROTEIN 57"/>
    <property type="match status" value="1"/>
</dbReference>